<protein>
    <submittedName>
        <fullName evidence="1">Uncharacterized protein</fullName>
    </submittedName>
</protein>
<evidence type="ECO:0000313" key="1">
    <source>
        <dbReference type="EMBL" id="KKM97979.1"/>
    </source>
</evidence>
<gene>
    <name evidence="1" type="ORF">LCGC14_1162620</name>
</gene>
<accession>A0A0F9LS31</accession>
<reference evidence="1" key="1">
    <citation type="journal article" date="2015" name="Nature">
        <title>Complex archaea that bridge the gap between prokaryotes and eukaryotes.</title>
        <authorList>
            <person name="Spang A."/>
            <person name="Saw J.H."/>
            <person name="Jorgensen S.L."/>
            <person name="Zaremba-Niedzwiedzka K."/>
            <person name="Martijn J."/>
            <person name="Lind A.E."/>
            <person name="van Eijk R."/>
            <person name="Schleper C."/>
            <person name="Guy L."/>
            <person name="Ettema T.J."/>
        </authorList>
    </citation>
    <scope>NUCLEOTIDE SEQUENCE</scope>
</reference>
<sequence>MATSRPEYSAIRRYCWLLGFAASTLPVAGCATLPGAFEGIGAENLTSLVEELDTTLEAFEAALLPDDASTLQILAFEALQVARRLLIDQILQRLIEIDPDADLSVYQNRINVLDLIEPEPD</sequence>
<name>A0A0F9LS31_9ZZZZ</name>
<organism evidence="1">
    <name type="scientific">marine sediment metagenome</name>
    <dbReference type="NCBI Taxonomy" id="412755"/>
    <lineage>
        <taxon>unclassified sequences</taxon>
        <taxon>metagenomes</taxon>
        <taxon>ecological metagenomes</taxon>
    </lineage>
</organism>
<comment type="caution">
    <text evidence="1">The sequence shown here is derived from an EMBL/GenBank/DDBJ whole genome shotgun (WGS) entry which is preliminary data.</text>
</comment>
<dbReference type="EMBL" id="LAZR01005683">
    <property type="protein sequence ID" value="KKM97979.1"/>
    <property type="molecule type" value="Genomic_DNA"/>
</dbReference>
<dbReference type="AlphaFoldDB" id="A0A0F9LS31"/>
<proteinExistence type="predicted"/>